<feature type="chain" id="PRO_5012130501" evidence="12">
    <location>
        <begin position="26"/>
        <end position="693"/>
    </location>
</feature>
<keyword evidence="4 10" id="KW-1134">Transmembrane beta strand</keyword>
<dbReference type="Proteomes" id="UP000216020">
    <property type="component" value="Unassembled WGS sequence"/>
</dbReference>
<evidence type="ECO:0000256" key="3">
    <source>
        <dbReference type="ARBA" id="ARBA00022448"/>
    </source>
</evidence>
<dbReference type="InterPro" id="IPR010100">
    <property type="entry name" value="TonB-dep_Cu_rcpt"/>
</dbReference>
<keyword evidence="7 10" id="KW-0472">Membrane</keyword>
<keyword evidence="3 10" id="KW-0813">Transport</keyword>
<protein>
    <submittedName>
        <fullName evidence="15">TonB-dependent copper receptor</fullName>
    </submittedName>
</protein>
<evidence type="ECO:0000256" key="11">
    <source>
        <dbReference type="RuleBase" id="RU003357"/>
    </source>
</evidence>
<evidence type="ECO:0000256" key="1">
    <source>
        <dbReference type="ARBA" id="ARBA00004571"/>
    </source>
</evidence>
<comment type="subcellular location">
    <subcellularLocation>
        <location evidence="1 10">Cell outer membrane</location>
        <topology evidence="1 10">Multi-pass membrane protein</topology>
    </subcellularLocation>
</comment>
<evidence type="ECO:0000313" key="15">
    <source>
        <dbReference type="EMBL" id="OZI30981.1"/>
    </source>
</evidence>
<dbReference type="EMBL" id="NEVM01000005">
    <property type="protein sequence ID" value="OZI30981.1"/>
    <property type="molecule type" value="Genomic_DNA"/>
</dbReference>
<dbReference type="Pfam" id="PF07715">
    <property type="entry name" value="Plug"/>
    <property type="match status" value="1"/>
</dbReference>
<dbReference type="InterPro" id="IPR036942">
    <property type="entry name" value="Beta-barrel_TonB_sf"/>
</dbReference>
<dbReference type="AlphaFoldDB" id="A0A261S1F4"/>
<gene>
    <name evidence="15" type="ORF">CAL29_23805</name>
</gene>
<dbReference type="NCBIfam" id="TIGR01778">
    <property type="entry name" value="TonB-copper"/>
    <property type="match status" value="1"/>
</dbReference>
<dbReference type="OrthoDB" id="5332150at2"/>
<dbReference type="GO" id="GO:0044718">
    <property type="term" value="P:siderophore transmembrane transport"/>
    <property type="evidence" value="ECO:0007669"/>
    <property type="project" value="TreeGrafter"/>
</dbReference>
<evidence type="ECO:0000256" key="10">
    <source>
        <dbReference type="PROSITE-ProRule" id="PRU01360"/>
    </source>
</evidence>
<dbReference type="InterPro" id="IPR012910">
    <property type="entry name" value="Plug_dom"/>
</dbReference>
<comment type="similarity">
    <text evidence="2 10 11">Belongs to the TonB-dependent receptor family.</text>
</comment>
<dbReference type="PANTHER" id="PTHR30069">
    <property type="entry name" value="TONB-DEPENDENT OUTER MEMBRANE RECEPTOR"/>
    <property type="match status" value="1"/>
</dbReference>
<proteinExistence type="inferred from homology"/>
<evidence type="ECO:0000256" key="8">
    <source>
        <dbReference type="ARBA" id="ARBA00023170"/>
    </source>
</evidence>
<feature type="domain" description="TonB-dependent receptor-like beta-barrel" evidence="13">
    <location>
        <begin position="209"/>
        <end position="653"/>
    </location>
</feature>
<evidence type="ECO:0000259" key="14">
    <source>
        <dbReference type="Pfam" id="PF07715"/>
    </source>
</evidence>
<dbReference type="SUPFAM" id="SSF56935">
    <property type="entry name" value="Porins"/>
    <property type="match status" value="1"/>
</dbReference>
<dbReference type="RefSeq" id="WP_094855397.1">
    <property type="nucleotide sequence ID" value="NZ_NEVM01000005.1"/>
</dbReference>
<feature type="domain" description="TonB-dependent receptor plug" evidence="14">
    <location>
        <begin position="57"/>
        <end position="158"/>
    </location>
</feature>
<keyword evidence="9 10" id="KW-0998">Cell outer membrane</keyword>
<evidence type="ECO:0000256" key="9">
    <source>
        <dbReference type="ARBA" id="ARBA00023237"/>
    </source>
</evidence>
<dbReference type="GO" id="GO:0015344">
    <property type="term" value="F:siderophore uptake transmembrane transporter activity"/>
    <property type="evidence" value="ECO:0007669"/>
    <property type="project" value="TreeGrafter"/>
</dbReference>
<evidence type="ECO:0000256" key="6">
    <source>
        <dbReference type="ARBA" id="ARBA00023077"/>
    </source>
</evidence>
<dbReference type="InterPro" id="IPR000531">
    <property type="entry name" value="Beta-barrel_TonB"/>
</dbReference>
<dbReference type="InterPro" id="IPR039426">
    <property type="entry name" value="TonB-dep_rcpt-like"/>
</dbReference>
<dbReference type="Gene3D" id="2.170.130.10">
    <property type="entry name" value="TonB-dependent receptor, plug domain"/>
    <property type="match status" value="1"/>
</dbReference>
<reference evidence="16" key="1">
    <citation type="submission" date="2017-05" db="EMBL/GenBank/DDBJ databases">
        <title>Complete and WGS of Bordetella genogroups.</title>
        <authorList>
            <person name="Spilker T."/>
            <person name="Lipuma J."/>
        </authorList>
    </citation>
    <scope>NUCLEOTIDE SEQUENCE [LARGE SCALE GENOMIC DNA]</scope>
    <source>
        <strain evidence="16">AU16122</strain>
    </source>
</reference>
<name>A0A261S1F4_9BORD</name>
<dbReference type="Pfam" id="PF00593">
    <property type="entry name" value="TonB_dep_Rec_b-barrel"/>
    <property type="match status" value="1"/>
</dbReference>
<dbReference type="CDD" id="cd01347">
    <property type="entry name" value="ligand_gated_channel"/>
    <property type="match status" value="1"/>
</dbReference>
<feature type="signal peptide" evidence="12">
    <location>
        <begin position="1"/>
        <end position="25"/>
    </location>
</feature>
<dbReference type="Gene3D" id="2.40.170.20">
    <property type="entry name" value="TonB-dependent receptor, beta-barrel domain"/>
    <property type="match status" value="1"/>
</dbReference>
<evidence type="ECO:0000313" key="16">
    <source>
        <dbReference type="Proteomes" id="UP000216020"/>
    </source>
</evidence>
<evidence type="ECO:0000256" key="2">
    <source>
        <dbReference type="ARBA" id="ARBA00009810"/>
    </source>
</evidence>
<comment type="caution">
    <text evidence="15">The sequence shown here is derived from an EMBL/GenBank/DDBJ whole genome shotgun (WGS) entry which is preliminary data.</text>
</comment>
<sequence length="693" mass="75362">MKKNQTTLPLACVYLALASVYPCLAQSQSAPSAQSPDDSVRTMDPVVVTAVEPSSPLTFVTDPKLPRQPLPASDGTDYLKTIPGFSAIRNGGTNGDPVLRGMFGSRLNVLTNGTSMPGACPYRMDAPSSYISPENFDRLTVIKGPETVIWGPGSSAGTIKFDRDTPRFTEPGVRFDGSLTAGSFGRNDQAADLTAGNEKFYVRVTANHSHSQDYKDGNGDRVPSRWDKWNTDVAVGFTPDANTLLELTAGAGDGEARYAGRSMDGSQFKRESVGLRFEKKNIGTALDKIEAQIYYNHVDHVMDNFTLRAPDPMSSMPMAMAADVDRATWGGRFATTWNLGEQVSLVSGLDFQSSRHRSRDGTDTDSYRNYPWIKDATMDDTGLFGELTWHAAERQRVIGGARVDWARAKDFRADDGSMMAMPNPTQGDRRTDTLPSGFLRYEQDLAALPATWYVGLGHVERFPDYWELFSPGSGPDGSVNAFRGVKPEKTTQLDFGAQYKTGKLDAWFSGYAGYVKDFILFKYSSGGMMGDTSQAVNVDAYTFGGEFGTSYKLAPGWTTGATLAYAWARNSSDGRPLPQIPPLEARLSAAYDDGTWSAGVLWRLVAPQKRYALNEGNVVGKDFGPSAGFGVLSLNGGYAFNKKVKLTLGVDNVLNKAYSEHLNLAGDAGFGYSGTTAVNEPGRTVWARISVRY</sequence>
<dbReference type="InterPro" id="IPR037066">
    <property type="entry name" value="Plug_dom_sf"/>
</dbReference>
<keyword evidence="5 10" id="KW-0812">Transmembrane</keyword>
<evidence type="ECO:0000259" key="13">
    <source>
        <dbReference type="Pfam" id="PF00593"/>
    </source>
</evidence>
<dbReference type="PROSITE" id="PS52016">
    <property type="entry name" value="TONB_DEPENDENT_REC_3"/>
    <property type="match status" value="1"/>
</dbReference>
<dbReference type="PANTHER" id="PTHR30069:SF49">
    <property type="entry name" value="OUTER MEMBRANE PROTEIN C"/>
    <property type="match status" value="1"/>
</dbReference>
<evidence type="ECO:0000256" key="12">
    <source>
        <dbReference type="SAM" id="SignalP"/>
    </source>
</evidence>
<evidence type="ECO:0000256" key="4">
    <source>
        <dbReference type="ARBA" id="ARBA00022452"/>
    </source>
</evidence>
<evidence type="ECO:0000256" key="7">
    <source>
        <dbReference type="ARBA" id="ARBA00023136"/>
    </source>
</evidence>
<dbReference type="GO" id="GO:0009279">
    <property type="term" value="C:cell outer membrane"/>
    <property type="evidence" value="ECO:0007669"/>
    <property type="project" value="UniProtKB-SubCell"/>
</dbReference>
<keyword evidence="16" id="KW-1185">Reference proteome</keyword>
<keyword evidence="8 15" id="KW-0675">Receptor</keyword>
<keyword evidence="12" id="KW-0732">Signal</keyword>
<organism evidence="15 16">
    <name type="scientific">Bordetella genomosp. 10</name>
    <dbReference type="NCBI Taxonomy" id="1416804"/>
    <lineage>
        <taxon>Bacteria</taxon>
        <taxon>Pseudomonadati</taxon>
        <taxon>Pseudomonadota</taxon>
        <taxon>Betaproteobacteria</taxon>
        <taxon>Burkholderiales</taxon>
        <taxon>Alcaligenaceae</taxon>
        <taxon>Bordetella</taxon>
    </lineage>
</organism>
<accession>A0A261S1F4</accession>
<evidence type="ECO:0000256" key="5">
    <source>
        <dbReference type="ARBA" id="ARBA00022692"/>
    </source>
</evidence>
<keyword evidence="6 11" id="KW-0798">TonB box</keyword>